<reference evidence="1 2" key="1">
    <citation type="submission" date="2024-04" db="EMBL/GenBank/DDBJ databases">
        <title>Albibacterium profundi sp. nov., isolated from sediment of the Challenger Deep of Mariana Trench.</title>
        <authorList>
            <person name="Wang Y."/>
        </authorList>
    </citation>
    <scope>NUCLEOTIDE SEQUENCE [LARGE SCALE GENOMIC DNA]</scope>
    <source>
        <strain evidence="1 2">RHL897</strain>
    </source>
</reference>
<sequence length="82" mass="9330">MILQMAIMLKVLAKKIVATTMQVLTVQEIAARNRVTAPFLHFGCTILKILKRPFFLRAKDHSHYTINPIILQGFIPSGNRLK</sequence>
<protein>
    <submittedName>
        <fullName evidence="1">Uncharacterized protein</fullName>
    </submittedName>
</protein>
<accession>A0ABV5CFT4</accession>
<name>A0ABV5CFT4_9SPHI</name>
<proteinExistence type="predicted"/>
<comment type="caution">
    <text evidence="1">The sequence shown here is derived from an EMBL/GenBank/DDBJ whole genome shotgun (WGS) entry which is preliminary data.</text>
</comment>
<organism evidence="1 2">
    <name type="scientific">Albibacterium profundi</name>
    <dbReference type="NCBI Taxonomy" id="3134906"/>
    <lineage>
        <taxon>Bacteria</taxon>
        <taxon>Pseudomonadati</taxon>
        <taxon>Bacteroidota</taxon>
        <taxon>Sphingobacteriia</taxon>
        <taxon>Sphingobacteriales</taxon>
        <taxon>Sphingobacteriaceae</taxon>
        <taxon>Albibacterium</taxon>
    </lineage>
</organism>
<dbReference type="RefSeq" id="WP_118194345.1">
    <property type="nucleotide sequence ID" value="NZ_JBBVGT010000002.1"/>
</dbReference>
<evidence type="ECO:0000313" key="1">
    <source>
        <dbReference type="EMBL" id="MFB5946356.1"/>
    </source>
</evidence>
<dbReference type="EMBL" id="JBBVGT010000002">
    <property type="protein sequence ID" value="MFB5946356.1"/>
    <property type="molecule type" value="Genomic_DNA"/>
</dbReference>
<dbReference type="Proteomes" id="UP001580928">
    <property type="component" value="Unassembled WGS sequence"/>
</dbReference>
<evidence type="ECO:0000313" key="2">
    <source>
        <dbReference type="Proteomes" id="UP001580928"/>
    </source>
</evidence>
<keyword evidence="2" id="KW-1185">Reference proteome</keyword>
<gene>
    <name evidence="1" type="ORF">WKR92_10985</name>
</gene>